<gene>
    <name evidence="1" type="ORF">Smphiort11_087</name>
</gene>
<keyword evidence="2" id="KW-1185">Reference proteome</keyword>
<evidence type="ECO:0000313" key="1">
    <source>
        <dbReference type="EMBL" id="QEP29885.1"/>
    </source>
</evidence>
<evidence type="ECO:0000313" key="2">
    <source>
        <dbReference type="Proteomes" id="UP000322838"/>
    </source>
</evidence>
<dbReference type="EMBL" id="MN228696">
    <property type="protein sequence ID" value="QEP29885.1"/>
    <property type="molecule type" value="Genomic_DNA"/>
</dbReference>
<sequence length="224" mass="24953">MLTKEDVVKALPATLKSSVTQSLVDTINNVTTDPIVAENIRENFVTYASVLKDGKFKTTDYINAVSYVSYKFMNYSNEESYARTFPQRYQTLLANGTSKKDISAYVSAYHRGKLVNLILEQSLVPTWIINQDNYQKAINTQVDLMVNAISEKVRCDAANSILTHLKRPEVNGLQLNVNLQDNSGMNELKNTLAELAQQQKALIEGGMSAREIAATPLIEGEIVE</sequence>
<protein>
    <submittedName>
        <fullName evidence="1">Uncharacterized protein</fullName>
    </submittedName>
</protein>
<accession>A0A5C2H3S8</accession>
<name>A0A5C2H3S8_9CAUD</name>
<proteinExistence type="predicted"/>
<dbReference type="Proteomes" id="UP000322838">
    <property type="component" value="Segment"/>
</dbReference>
<reference evidence="2" key="1">
    <citation type="submission" date="2019-07" db="EMBL/GenBank/DDBJ databases">
        <authorList>
            <person name="Cubo M.T."/>
            <person name="Espuny M.D.R."/>
            <person name="Balsanelli E."/>
        </authorList>
    </citation>
    <scope>NUCLEOTIDE SEQUENCE [LARGE SCALE GENOMIC DNA]</scope>
</reference>
<organism evidence="1 2">
    <name type="scientific">Sinorhizobium phage ort11</name>
    <dbReference type="NCBI Taxonomy" id="2599764"/>
    <lineage>
        <taxon>Viruses</taxon>
        <taxon>Duplodnaviria</taxon>
        <taxon>Heunggongvirae</taxon>
        <taxon>Uroviricota</taxon>
        <taxon>Caudoviricetes</taxon>
        <taxon>Schitoviridae</taxon>
        <taxon>Huelvavirus</taxon>
        <taxon>Huelvavirus ort11</taxon>
    </lineage>
</organism>